<organism evidence="1 2">
    <name type="scientific">Flavobacterium qiangtangense</name>
    <dbReference type="NCBI Taxonomy" id="1442595"/>
    <lineage>
        <taxon>Bacteria</taxon>
        <taxon>Pseudomonadati</taxon>
        <taxon>Bacteroidota</taxon>
        <taxon>Flavobacteriia</taxon>
        <taxon>Flavobacteriales</taxon>
        <taxon>Flavobacteriaceae</taxon>
        <taxon>Flavobacterium</taxon>
    </lineage>
</organism>
<evidence type="ECO:0000313" key="2">
    <source>
        <dbReference type="Proteomes" id="UP001596287"/>
    </source>
</evidence>
<evidence type="ECO:0000313" key="1">
    <source>
        <dbReference type="EMBL" id="MFC6098202.1"/>
    </source>
</evidence>
<dbReference type="EMBL" id="JBHSQB010000020">
    <property type="protein sequence ID" value="MFC6098202.1"/>
    <property type="molecule type" value="Genomic_DNA"/>
</dbReference>
<keyword evidence="2" id="KW-1185">Reference proteome</keyword>
<protein>
    <submittedName>
        <fullName evidence="1">Uncharacterized protein</fullName>
    </submittedName>
</protein>
<accession>A0ABW1PT71</accession>
<proteinExistence type="predicted"/>
<dbReference type="Proteomes" id="UP001596287">
    <property type="component" value="Unassembled WGS sequence"/>
</dbReference>
<dbReference type="RefSeq" id="WP_379793202.1">
    <property type="nucleotide sequence ID" value="NZ_JBHSQB010000020.1"/>
</dbReference>
<sequence length="115" mass="13567">MSKPISIKDLEDVKNDIVKRDIVYVAFQTFALTDVNELTVTAVPSELENQKKYFDTYRKSLKIDREKARFVLKKYIGTENFQSLYKMEGTIWIPSDNFSVLKFEKLKDVFEDLQK</sequence>
<comment type="caution">
    <text evidence="1">The sequence shown here is derived from an EMBL/GenBank/DDBJ whole genome shotgun (WGS) entry which is preliminary data.</text>
</comment>
<reference evidence="2" key="1">
    <citation type="journal article" date="2019" name="Int. J. Syst. Evol. Microbiol.">
        <title>The Global Catalogue of Microorganisms (GCM) 10K type strain sequencing project: providing services to taxonomists for standard genome sequencing and annotation.</title>
        <authorList>
            <consortium name="The Broad Institute Genomics Platform"/>
            <consortium name="The Broad Institute Genome Sequencing Center for Infectious Disease"/>
            <person name="Wu L."/>
            <person name="Ma J."/>
        </authorList>
    </citation>
    <scope>NUCLEOTIDE SEQUENCE [LARGE SCALE GENOMIC DNA]</scope>
    <source>
        <strain evidence="2">CCUG 49679</strain>
    </source>
</reference>
<gene>
    <name evidence="1" type="ORF">ACFPVY_16235</name>
</gene>
<name>A0ABW1PT71_9FLAO</name>